<reference evidence="3" key="5">
    <citation type="journal article" date="2021" name="G3 (Bethesda)">
        <title>Aegilops tauschii genome assembly Aet v5.0 features greater sequence contiguity and improved annotation.</title>
        <authorList>
            <person name="Wang L."/>
            <person name="Zhu T."/>
            <person name="Rodriguez J.C."/>
            <person name="Deal K.R."/>
            <person name="Dubcovsky J."/>
            <person name="McGuire P.E."/>
            <person name="Lux T."/>
            <person name="Spannagl M."/>
            <person name="Mayer K.F.X."/>
            <person name="Baldrich P."/>
            <person name="Meyers B.C."/>
            <person name="Huo N."/>
            <person name="Gu Y.Q."/>
            <person name="Zhou H."/>
            <person name="Devos K.M."/>
            <person name="Bennetzen J.L."/>
            <person name="Unver T."/>
            <person name="Budak H."/>
            <person name="Gulick P.J."/>
            <person name="Galiba G."/>
            <person name="Kalapos B."/>
            <person name="Nelson D.R."/>
            <person name="Li P."/>
            <person name="You F.M."/>
            <person name="Luo M.C."/>
            <person name="Dvorak J."/>
        </authorList>
    </citation>
    <scope>NUCLEOTIDE SEQUENCE [LARGE SCALE GENOMIC DNA]</scope>
    <source>
        <strain evidence="3">cv. AL8/78</strain>
    </source>
</reference>
<evidence type="ECO:0000256" key="1">
    <source>
        <dbReference type="SAM" id="Phobius"/>
    </source>
</evidence>
<dbReference type="InterPro" id="IPR000477">
    <property type="entry name" value="RT_dom"/>
</dbReference>
<keyword evidence="1" id="KW-0472">Membrane</keyword>
<dbReference type="PROSITE" id="PS50878">
    <property type="entry name" value="RT_POL"/>
    <property type="match status" value="1"/>
</dbReference>
<feature type="domain" description="Reverse transcriptase" evidence="2">
    <location>
        <begin position="1"/>
        <end position="101"/>
    </location>
</feature>
<reference evidence="4" key="1">
    <citation type="journal article" date="2014" name="Science">
        <title>Ancient hybridizations among the ancestral genomes of bread wheat.</title>
        <authorList>
            <consortium name="International Wheat Genome Sequencing Consortium,"/>
            <person name="Marcussen T."/>
            <person name="Sandve S.R."/>
            <person name="Heier L."/>
            <person name="Spannagl M."/>
            <person name="Pfeifer M."/>
            <person name="Jakobsen K.S."/>
            <person name="Wulff B.B."/>
            <person name="Steuernagel B."/>
            <person name="Mayer K.F."/>
            <person name="Olsen O.A."/>
        </authorList>
    </citation>
    <scope>NUCLEOTIDE SEQUENCE [LARGE SCALE GENOMIC DNA]</scope>
    <source>
        <strain evidence="4">cv. AL8/78</strain>
    </source>
</reference>
<reference evidence="3" key="3">
    <citation type="journal article" date="2017" name="Nature">
        <title>Genome sequence of the progenitor of the wheat D genome Aegilops tauschii.</title>
        <authorList>
            <person name="Luo M.C."/>
            <person name="Gu Y.Q."/>
            <person name="Puiu D."/>
            <person name="Wang H."/>
            <person name="Twardziok S.O."/>
            <person name="Deal K.R."/>
            <person name="Huo N."/>
            <person name="Zhu T."/>
            <person name="Wang L."/>
            <person name="Wang Y."/>
            <person name="McGuire P.E."/>
            <person name="Liu S."/>
            <person name="Long H."/>
            <person name="Ramasamy R.K."/>
            <person name="Rodriguez J.C."/>
            <person name="Van S.L."/>
            <person name="Yuan L."/>
            <person name="Wang Z."/>
            <person name="Xia Z."/>
            <person name="Xiao L."/>
            <person name="Anderson O.D."/>
            <person name="Ouyang S."/>
            <person name="Liang Y."/>
            <person name="Zimin A.V."/>
            <person name="Pertea G."/>
            <person name="Qi P."/>
            <person name="Bennetzen J.L."/>
            <person name="Dai X."/>
            <person name="Dawson M.W."/>
            <person name="Muller H.G."/>
            <person name="Kugler K."/>
            <person name="Rivarola-Duarte L."/>
            <person name="Spannagl M."/>
            <person name="Mayer K.F.X."/>
            <person name="Lu F.H."/>
            <person name="Bevan M.W."/>
            <person name="Leroy P."/>
            <person name="Li P."/>
            <person name="You F.M."/>
            <person name="Sun Q."/>
            <person name="Liu Z."/>
            <person name="Lyons E."/>
            <person name="Wicker T."/>
            <person name="Salzberg S.L."/>
            <person name="Devos K.M."/>
            <person name="Dvorak J."/>
        </authorList>
    </citation>
    <scope>NUCLEOTIDE SEQUENCE [LARGE SCALE GENOMIC DNA]</scope>
    <source>
        <strain evidence="3">cv. AL8/78</strain>
    </source>
</reference>
<evidence type="ECO:0000313" key="4">
    <source>
        <dbReference type="Proteomes" id="UP000015105"/>
    </source>
</evidence>
<dbReference type="AlphaFoldDB" id="A0A453HJR5"/>
<evidence type="ECO:0000259" key="2">
    <source>
        <dbReference type="PROSITE" id="PS50878"/>
    </source>
</evidence>
<organism evidence="3 4">
    <name type="scientific">Aegilops tauschii subsp. strangulata</name>
    <name type="common">Goatgrass</name>
    <dbReference type="NCBI Taxonomy" id="200361"/>
    <lineage>
        <taxon>Eukaryota</taxon>
        <taxon>Viridiplantae</taxon>
        <taxon>Streptophyta</taxon>
        <taxon>Embryophyta</taxon>
        <taxon>Tracheophyta</taxon>
        <taxon>Spermatophyta</taxon>
        <taxon>Magnoliopsida</taxon>
        <taxon>Liliopsida</taxon>
        <taxon>Poales</taxon>
        <taxon>Poaceae</taxon>
        <taxon>BOP clade</taxon>
        <taxon>Pooideae</taxon>
        <taxon>Triticodae</taxon>
        <taxon>Triticeae</taxon>
        <taxon>Triticinae</taxon>
        <taxon>Aegilops</taxon>
    </lineage>
</organism>
<dbReference type="PANTHER" id="PTHR33116">
    <property type="entry name" value="REVERSE TRANSCRIPTASE ZINC-BINDING DOMAIN-CONTAINING PROTEIN-RELATED-RELATED"/>
    <property type="match status" value="1"/>
</dbReference>
<dbReference type="STRING" id="200361.A0A453HJR5"/>
<dbReference type="Gramene" id="AET4Gv20208300.1">
    <property type="protein sequence ID" value="AET4Gv20208300.1"/>
    <property type="gene ID" value="AET4Gv20208300"/>
</dbReference>
<protein>
    <recommendedName>
        <fullName evidence="2">Reverse transcriptase domain-containing protein</fullName>
    </recommendedName>
</protein>
<sequence>MLKKAASQDLISGLLPNIIPGGVASLQYADDTILFLENSVHKARNFKWFLSCFESLSGMKINFHKNDLMTINIDEEVADDFAQIFCCKKGCFPIKYLGVPLHYDKLKREDLQPIIDRIIKGISGWLGRYLTYRGKIILLCACLISIPAYLMSVIKFPKWAINATNSQMAHFFWGNIGDQHKYHLAN</sequence>
<keyword evidence="1" id="KW-0812">Transmembrane</keyword>
<evidence type="ECO:0000313" key="3">
    <source>
        <dbReference type="EnsemblPlants" id="AET4Gv20208300.1"/>
    </source>
</evidence>
<dbReference type="PANTHER" id="PTHR33116:SF87">
    <property type="entry name" value="OS01G0158850 PROTEIN"/>
    <property type="match status" value="1"/>
</dbReference>
<keyword evidence="1" id="KW-1133">Transmembrane helix</keyword>
<accession>A0A453HJR5</accession>
<dbReference type="EnsemblPlants" id="AET4Gv20208300.1">
    <property type="protein sequence ID" value="AET4Gv20208300.1"/>
    <property type="gene ID" value="AET4Gv20208300"/>
</dbReference>
<reference evidence="4" key="2">
    <citation type="journal article" date="2017" name="Nat. Plants">
        <title>The Aegilops tauschii genome reveals multiple impacts of transposons.</title>
        <authorList>
            <person name="Zhao G."/>
            <person name="Zou C."/>
            <person name="Li K."/>
            <person name="Wang K."/>
            <person name="Li T."/>
            <person name="Gao L."/>
            <person name="Zhang X."/>
            <person name="Wang H."/>
            <person name="Yang Z."/>
            <person name="Liu X."/>
            <person name="Jiang W."/>
            <person name="Mao L."/>
            <person name="Kong X."/>
            <person name="Jiao Y."/>
            <person name="Jia J."/>
        </authorList>
    </citation>
    <scope>NUCLEOTIDE SEQUENCE [LARGE SCALE GENOMIC DNA]</scope>
    <source>
        <strain evidence="4">cv. AL8/78</strain>
    </source>
</reference>
<keyword evidence="4" id="KW-1185">Reference proteome</keyword>
<reference evidence="3" key="4">
    <citation type="submission" date="2019-03" db="UniProtKB">
        <authorList>
            <consortium name="EnsemblPlants"/>
        </authorList>
    </citation>
    <scope>IDENTIFICATION</scope>
</reference>
<feature type="transmembrane region" description="Helical" evidence="1">
    <location>
        <begin position="136"/>
        <end position="154"/>
    </location>
</feature>
<proteinExistence type="predicted"/>
<name>A0A453HJR5_AEGTS</name>
<dbReference type="Proteomes" id="UP000015105">
    <property type="component" value="Chromosome 4D"/>
</dbReference>